<dbReference type="GeneID" id="9671424"/>
<evidence type="ECO:0000313" key="3">
    <source>
        <dbReference type="Proteomes" id="UP000005206"/>
    </source>
</evidence>
<dbReference type="KEGG" id="nhe:NECHADRAFT_77375"/>
<reference evidence="2 3" key="1">
    <citation type="journal article" date="2009" name="PLoS Genet.">
        <title>The genome of Nectria haematococca: contribution of supernumerary chromosomes to gene expansion.</title>
        <authorList>
            <person name="Coleman J.J."/>
            <person name="Rounsley S.D."/>
            <person name="Rodriguez-Carres M."/>
            <person name="Kuo A."/>
            <person name="Wasmann C.C."/>
            <person name="Grimwood J."/>
            <person name="Schmutz J."/>
            <person name="Taga M."/>
            <person name="White G.J."/>
            <person name="Zhou S."/>
            <person name="Schwartz D.C."/>
            <person name="Freitag M."/>
            <person name="Ma L.J."/>
            <person name="Danchin E.G."/>
            <person name="Henrissat B."/>
            <person name="Coutinho P.M."/>
            <person name="Nelson D.R."/>
            <person name="Straney D."/>
            <person name="Napoli C.A."/>
            <person name="Barker B.M."/>
            <person name="Gribskov M."/>
            <person name="Rep M."/>
            <person name="Kroken S."/>
            <person name="Molnar I."/>
            <person name="Rensing C."/>
            <person name="Kennell J.C."/>
            <person name="Zamora J."/>
            <person name="Farman M.L."/>
            <person name="Selker E.U."/>
            <person name="Salamov A."/>
            <person name="Shapiro H."/>
            <person name="Pangilinan J."/>
            <person name="Lindquist E."/>
            <person name="Lamers C."/>
            <person name="Grigoriev I.V."/>
            <person name="Geiser D.M."/>
            <person name="Covert S.F."/>
            <person name="Temporini E."/>
            <person name="Vanetten H.D."/>
        </authorList>
    </citation>
    <scope>NUCLEOTIDE SEQUENCE [LARGE SCALE GENOMIC DNA]</scope>
    <source>
        <strain evidence="3">ATCC MYA-4622 / CBS 123669 / FGSC 9596 / NRRL 45880 / 77-13-4</strain>
    </source>
</reference>
<dbReference type="AlphaFoldDB" id="C7YL22"/>
<keyword evidence="3" id="KW-1185">Reference proteome</keyword>
<feature type="compositionally biased region" description="Polar residues" evidence="1">
    <location>
        <begin position="137"/>
        <end position="149"/>
    </location>
</feature>
<protein>
    <submittedName>
        <fullName evidence="2">Uncharacterized protein</fullName>
    </submittedName>
</protein>
<feature type="region of interest" description="Disordered" evidence="1">
    <location>
        <begin position="49"/>
        <end position="149"/>
    </location>
</feature>
<dbReference type="VEuPathDB" id="FungiDB:NECHADRAFT_77375"/>
<feature type="compositionally biased region" description="Low complexity" evidence="1">
    <location>
        <begin position="83"/>
        <end position="120"/>
    </location>
</feature>
<dbReference type="RefSeq" id="XP_003052893.1">
    <property type="nucleotide sequence ID" value="XM_003052847.1"/>
</dbReference>
<name>C7YL22_FUSV7</name>
<feature type="compositionally biased region" description="Basic residues" evidence="1">
    <location>
        <begin position="121"/>
        <end position="134"/>
    </location>
</feature>
<feature type="compositionally biased region" description="Basic and acidic residues" evidence="1">
    <location>
        <begin position="50"/>
        <end position="63"/>
    </location>
</feature>
<organism evidence="2 3">
    <name type="scientific">Fusarium vanettenii (strain ATCC MYA-4622 / CBS 123669 / FGSC 9596 / NRRL 45880 / 77-13-4)</name>
    <name type="common">Fusarium solani subsp. pisi</name>
    <dbReference type="NCBI Taxonomy" id="660122"/>
    <lineage>
        <taxon>Eukaryota</taxon>
        <taxon>Fungi</taxon>
        <taxon>Dikarya</taxon>
        <taxon>Ascomycota</taxon>
        <taxon>Pezizomycotina</taxon>
        <taxon>Sordariomycetes</taxon>
        <taxon>Hypocreomycetidae</taxon>
        <taxon>Hypocreales</taxon>
        <taxon>Nectriaceae</taxon>
        <taxon>Fusarium</taxon>
        <taxon>Fusarium solani species complex</taxon>
        <taxon>Fusarium vanettenii</taxon>
    </lineage>
</organism>
<accession>C7YL22</accession>
<evidence type="ECO:0000256" key="1">
    <source>
        <dbReference type="SAM" id="MobiDB-lite"/>
    </source>
</evidence>
<sequence>MEERCSSRASGTTYHSFNDTELFVEPPRPPVTYDSKSLQQLEHLQLELQRQQREALNNREQQARRPGTATKMQRQDSGYESNTPPRRASTSNTSSSTSRPSVARRSSNGSSKDSSVGGVRSRFRNRPSLRRAAKTTHPVQTARTSNQSLHLVRTNTATQQPAAFFHFPSPDPVQLADAAPEVDTAPTPVPSPPPQTTHYWTSDRTRRLEYAAIDAATRGVKGWIMRHLVPDCFVSRENRHVSFDDDSGSVRRYRLELEDDRDEKVAGDKPVRRRKGWRFWRRRKVEAQPAAYI</sequence>
<proteinExistence type="predicted"/>
<gene>
    <name evidence="2" type="ORF">NECHADRAFT_77375</name>
</gene>
<feature type="compositionally biased region" description="Polar residues" evidence="1">
    <location>
        <begin position="70"/>
        <end position="82"/>
    </location>
</feature>
<feature type="region of interest" description="Disordered" evidence="1">
    <location>
        <begin position="1"/>
        <end position="37"/>
    </location>
</feature>
<dbReference type="HOGENOM" id="CLU_068316_0_0_1"/>
<feature type="compositionally biased region" description="Polar residues" evidence="1">
    <location>
        <begin position="7"/>
        <end position="19"/>
    </location>
</feature>
<dbReference type="EMBL" id="GG698897">
    <property type="protein sequence ID" value="EEU47180.1"/>
    <property type="molecule type" value="Genomic_DNA"/>
</dbReference>
<dbReference type="Proteomes" id="UP000005206">
    <property type="component" value="Chromosome 3"/>
</dbReference>
<dbReference type="OrthoDB" id="5366332at2759"/>
<dbReference type="eggNOG" id="ENOG502T27G">
    <property type="taxonomic scope" value="Eukaryota"/>
</dbReference>
<dbReference type="OMA" id="TAKMQRQ"/>
<evidence type="ECO:0000313" key="2">
    <source>
        <dbReference type="EMBL" id="EEU47180.1"/>
    </source>
</evidence>
<dbReference type="InParanoid" id="C7YL22"/>